<keyword evidence="3" id="KW-1185">Reference proteome</keyword>
<feature type="transmembrane region" description="Helical" evidence="1">
    <location>
        <begin position="62"/>
        <end position="79"/>
    </location>
</feature>
<proteinExistence type="predicted"/>
<dbReference type="EMBL" id="KI966371">
    <property type="protein sequence ID" value="EWC48754.1"/>
    <property type="molecule type" value="Genomic_DNA"/>
</dbReference>
<keyword evidence="1" id="KW-0472">Membrane</keyword>
<evidence type="ECO:0000256" key="1">
    <source>
        <dbReference type="SAM" id="Phobius"/>
    </source>
</evidence>
<name>W7HZ14_9PEZI</name>
<reference evidence="2 3" key="1">
    <citation type="submission" date="2013-05" db="EMBL/GenBank/DDBJ databases">
        <title>Drechslerella stenobrocha genome reveals carnivorous origination and mechanical trapping mechanism of predatory fungi.</title>
        <authorList>
            <person name="Liu X."/>
            <person name="Zhang W."/>
            <person name="Liu K."/>
        </authorList>
    </citation>
    <scope>NUCLEOTIDE SEQUENCE [LARGE SCALE GENOMIC DNA]</scope>
    <source>
        <strain evidence="2 3">248</strain>
    </source>
</reference>
<evidence type="ECO:0000313" key="2">
    <source>
        <dbReference type="EMBL" id="EWC48754.1"/>
    </source>
</evidence>
<evidence type="ECO:0000313" key="3">
    <source>
        <dbReference type="Proteomes" id="UP000024837"/>
    </source>
</evidence>
<dbReference type="Proteomes" id="UP000024837">
    <property type="component" value="Unassembled WGS sequence"/>
</dbReference>
<dbReference type="HOGENOM" id="CLU_1147181_0_0_1"/>
<gene>
    <name evidence="2" type="ORF">DRE_00059</name>
</gene>
<accession>W7HZ14</accession>
<protein>
    <submittedName>
        <fullName evidence="2">Uncharacterized protein</fullName>
    </submittedName>
</protein>
<keyword evidence="1" id="KW-0812">Transmembrane</keyword>
<feature type="transmembrane region" description="Helical" evidence="1">
    <location>
        <begin position="91"/>
        <end position="117"/>
    </location>
</feature>
<feature type="transmembrane region" description="Helical" evidence="1">
    <location>
        <begin position="174"/>
        <end position="195"/>
    </location>
</feature>
<dbReference type="AlphaFoldDB" id="W7HZ14"/>
<keyword evidence="1" id="KW-1133">Transmembrane helix</keyword>
<feature type="transmembrane region" description="Helical" evidence="1">
    <location>
        <begin position="202"/>
        <end position="218"/>
    </location>
</feature>
<organism evidence="2 3">
    <name type="scientific">Drechslerella stenobrocha 248</name>
    <dbReference type="NCBI Taxonomy" id="1043628"/>
    <lineage>
        <taxon>Eukaryota</taxon>
        <taxon>Fungi</taxon>
        <taxon>Dikarya</taxon>
        <taxon>Ascomycota</taxon>
        <taxon>Pezizomycotina</taxon>
        <taxon>Orbiliomycetes</taxon>
        <taxon>Orbiliales</taxon>
        <taxon>Orbiliaceae</taxon>
        <taxon>Drechslerella</taxon>
    </lineage>
</organism>
<sequence>MVMDPTSVYQSEEDPWLPASDCACDGVEIYFDGHTRCREEGTISLDPDASLPPATSRRPRRAYLLTAVYAAALISTTFLHRSVLRDLRMPYFLVAVYSSVTTFVCFICILITSFTVATVDAPAANGYTYPRSKQECMTPIADEETQALWPDDGEGREGAEGAGRRLRVQQHAVYLAYPAAAALLTWQWVLGGGLVGEWRARVVAGCLVGVIAAVYGSYEPTVEWWSCVIAVVVRAFKVGEDM</sequence>